<evidence type="ECO:0000256" key="4">
    <source>
        <dbReference type="SAM" id="SignalP"/>
    </source>
</evidence>
<dbReference type="AlphaFoldDB" id="A0AA41XG15"/>
<keyword evidence="7" id="KW-1185">Reference proteome</keyword>
<dbReference type="SUPFAM" id="SSF53822">
    <property type="entry name" value="Periplasmic binding protein-like I"/>
    <property type="match status" value="1"/>
</dbReference>
<feature type="compositionally biased region" description="Low complexity" evidence="3">
    <location>
        <begin position="45"/>
        <end position="55"/>
    </location>
</feature>
<evidence type="ECO:0000313" key="7">
    <source>
        <dbReference type="Proteomes" id="UP001165587"/>
    </source>
</evidence>
<dbReference type="InterPro" id="IPR028082">
    <property type="entry name" value="Peripla_BP_I"/>
</dbReference>
<feature type="domain" description="Periplasmic binding protein" evidence="5">
    <location>
        <begin position="147"/>
        <end position="367"/>
    </location>
</feature>
<evidence type="ECO:0000256" key="3">
    <source>
        <dbReference type="SAM" id="MobiDB-lite"/>
    </source>
</evidence>
<evidence type="ECO:0000259" key="5">
    <source>
        <dbReference type="Pfam" id="PF13407"/>
    </source>
</evidence>
<comment type="caution">
    <text evidence="6">The sequence shown here is derived from an EMBL/GenBank/DDBJ whole genome shotgun (WGS) entry which is preliminary data.</text>
</comment>
<dbReference type="PANTHER" id="PTHR30036:SF1">
    <property type="entry name" value="D-XYLOSE-BINDING PERIPLASMIC PROTEIN"/>
    <property type="match status" value="1"/>
</dbReference>
<dbReference type="Proteomes" id="UP001165587">
    <property type="component" value="Unassembled WGS sequence"/>
</dbReference>
<feature type="region of interest" description="Disordered" evidence="3">
    <location>
        <begin position="35"/>
        <end position="83"/>
    </location>
</feature>
<dbReference type="InterPro" id="IPR025997">
    <property type="entry name" value="SBP_2_dom"/>
</dbReference>
<dbReference type="InterPro" id="IPR050555">
    <property type="entry name" value="Bact_Solute-Bind_Prot2"/>
</dbReference>
<name>A0AA41XG15_9MICO</name>
<dbReference type="GO" id="GO:0030246">
    <property type="term" value="F:carbohydrate binding"/>
    <property type="evidence" value="ECO:0007669"/>
    <property type="project" value="TreeGrafter"/>
</dbReference>
<evidence type="ECO:0000256" key="1">
    <source>
        <dbReference type="ARBA" id="ARBA00004196"/>
    </source>
</evidence>
<dbReference type="PANTHER" id="PTHR30036">
    <property type="entry name" value="D-XYLOSE-BINDING PERIPLASMIC PROTEIN"/>
    <property type="match status" value="1"/>
</dbReference>
<dbReference type="PROSITE" id="PS51257">
    <property type="entry name" value="PROKAR_LIPOPROTEIN"/>
    <property type="match status" value="1"/>
</dbReference>
<dbReference type="GO" id="GO:0030288">
    <property type="term" value="C:outer membrane-bounded periplasmic space"/>
    <property type="evidence" value="ECO:0007669"/>
    <property type="project" value="TreeGrafter"/>
</dbReference>
<reference evidence="6" key="1">
    <citation type="submission" date="2022-08" db="EMBL/GenBank/DDBJ databases">
        <authorList>
            <person name="Deng Y."/>
            <person name="Han X.-F."/>
            <person name="Zhang Y.-Q."/>
        </authorList>
    </citation>
    <scope>NUCLEOTIDE SEQUENCE</scope>
    <source>
        <strain evidence="6">CPCC 203407</strain>
    </source>
</reference>
<comment type="subcellular location">
    <subcellularLocation>
        <location evidence="1">Cell envelope</location>
    </subcellularLocation>
</comment>
<dbReference type="EMBL" id="JANLCK010000011">
    <property type="protein sequence ID" value="MCS5727527.1"/>
    <property type="molecule type" value="Genomic_DNA"/>
</dbReference>
<accession>A0AA41XG15</accession>
<feature type="signal peptide" evidence="4">
    <location>
        <begin position="1"/>
        <end position="18"/>
    </location>
</feature>
<dbReference type="Pfam" id="PF13407">
    <property type="entry name" value="Peripla_BP_4"/>
    <property type="match status" value="1"/>
</dbReference>
<gene>
    <name evidence="6" type="ORF">N1028_16655</name>
</gene>
<keyword evidence="2 4" id="KW-0732">Signal</keyword>
<evidence type="ECO:0000313" key="6">
    <source>
        <dbReference type="EMBL" id="MCS5727527.1"/>
    </source>
</evidence>
<proteinExistence type="predicted"/>
<dbReference type="Gene3D" id="3.40.50.2300">
    <property type="match status" value="2"/>
</dbReference>
<feature type="compositionally biased region" description="Gly residues" evidence="3">
    <location>
        <begin position="35"/>
        <end position="44"/>
    </location>
</feature>
<dbReference type="RefSeq" id="WP_259530515.1">
    <property type="nucleotide sequence ID" value="NZ_JANLCK010000011.1"/>
</dbReference>
<organism evidence="6 7">
    <name type="scientific">Herbiconiux oxytropis</name>
    <dbReference type="NCBI Taxonomy" id="2970915"/>
    <lineage>
        <taxon>Bacteria</taxon>
        <taxon>Bacillati</taxon>
        <taxon>Actinomycetota</taxon>
        <taxon>Actinomycetes</taxon>
        <taxon>Micrococcales</taxon>
        <taxon>Microbacteriaceae</taxon>
        <taxon>Herbiconiux</taxon>
    </lineage>
</organism>
<evidence type="ECO:0000256" key="2">
    <source>
        <dbReference type="ARBA" id="ARBA00022729"/>
    </source>
</evidence>
<protein>
    <submittedName>
        <fullName evidence="6">Substrate-binding domain-containing protein</fullName>
    </submittedName>
</protein>
<sequence>MRTTFTRGRMLRPALALAAVGAVVVGLGGCAGGDAGGSGSGSSGGSATASGDCGTLPEVPPQDPEGIVAGLTPETQAGYNGYPAPVETSEFADFTGFGEAVPVGLSLGSNANSFTDESITEFGRLVELSSEAGLTTPEAVNYWAADVAAQSPAAQVAGYQDQVRQGAKLIVIVPLSGEALAPAVDEAGAQGVVTVVYAGSIPSKYAINVYQNPFLNVAQPTADVLKETGGSGNVLMVHGISSFPIDQQGYEAAKATIALCPDAKIAGEIEGGYVTPTAKTETLSWLTANPAEVSAVVQLNAMATGVITAFEQSGRTVPPVTMNTASAGDIAYLHDNAPDGYYAVGTVGGGASQLNAAFRVGMRVLAGQGPITNEMITAPPLITPDNVDDYYQDGWDINSAEGIQGDVFPDDVMSEFFTAPAELSFDATAE</sequence>
<feature type="chain" id="PRO_5041407970" evidence="4">
    <location>
        <begin position="19"/>
        <end position="430"/>
    </location>
</feature>